<dbReference type="EMBL" id="LRPO01000001">
    <property type="protein sequence ID" value="KWZ83123.1"/>
    <property type="molecule type" value="Genomic_DNA"/>
</dbReference>
<gene>
    <name evidence="1" type="ORF">HMPREF3196_00012</name>
</gene>
<evidence type="ECO:0000313" key="1">
    <source>
        <dbReference type="EMBL" id="KWZ83123.1"/>
    </source>
</evidence>
<comment type="caution">
    <text evidence="1">The sequence shown here is derived from an EMBL/GenBank/DDBJ whole genome shotgun (WGS) entry which is preliminary data.</text>
</comment>
<dbReference type="Proteomes" id="UP000070092">
    <property type="component" value="Unassembled WGS sequence"/>
</dbReference>
<dbReference type="AlphaFoldDB" id="A0A133KU71"/>
<proteinExistence type="predicted"/>
<evidence type="ECO:0000313" key="2">
    <source>
        <dbReference type="Proteomes" id="UP000070092"/>
    </source>
</evidence>
<organism evidence="1 2">
    <name type="scientific">Bifidobacterium bifidum</name>
    <dbReference type="NCBI Taxonomy" id="1681"/>
    <lineage>
        <taxon>Bacteria</taxon>
        <taxon>Bacillati</taxon>
        <taxon>Actinomycetota</taxon>
        <taxon>Actinomycetes</taxon>
        <taxon>Bifidobacteriales</taxon>
        <taxon>Bifidobacteriaceae</taxon>
        <taxon>Bifidobacterium</taxon>
    </lineage>
</organism>
<protein>
    <submittedName>
        <fullName evidence="1">Uncharacterized protein</fullName>
    </submittedName>
</protein>
<reference evidence="1 2" key="1">
    <citation type="submission" date="2016-01" db="EMBL/GenBank/DDBJ databases">
        <authorList>
            <person name="Oliw E.H."/>
        </authorList>
    </citation>
    <scope>NUCLEOTIDE SEQUENCE [LARGE SCALE GENOMIC DNA]</scope>
    <source>
        <strain evidence="1 2">MJR8628B</strain>
    </source>
</reference>
<sequence>MHFEINITKHMLFFIAFDTSGQINHQLLEACSLFCRQSKIFSYMIN</sequence>
<accession>A0A133KU71</accession>
<name>A0A133KU71_BIFBI</name>